<dbReference type="GO" id="GO:0016192">
    <property type="term" value="P:vesicle-mediated transport"/>
    <property type="evidence" value="ECO:0007669"/>
    <property type="project" value="InterPro"/>
</dbReference>
<keyword evidence="4 8" id="KW-0653">Protein transport</keyword>
<dbReference type="PANTHER" id="PTHR23137">
    <property type="entry name" value="VESICLE TRANSPORT PROTEIN-RELATED"/>
    <property type="match status" value="1"/>
</dbReference>
<feature type="transmembrane region" description="Helical" evidence="8">
    <location>
        <begin position="72"/>
        <end position="98"/>
    </location>
</feature>
<evidence type="ECO:0000256" key="1">
    <source>
        <dbReference type="ARBA" id="ARBA00004141"/>
    </source>
</evidence>
<evidence type="ECO:0000313" key="10">
    <source>
        <dbReference type="Proteomes" id="UP000195602"/>
    </source>
</evidence>
<comment type="caution">
    <text evidence="8">Lacks conserved residue(s) required for the propagation of feature annotation.</text>
</comment>
<comment type="subcellular location">
    <subcellularLocation>
        <location evidence="8">Golgi apparatus membrane</location>
        <topology evidence="8">Multi-pass membrane protein</topology>
    </subcellularLocation>
    <subcellularLocation>
        <location evidence="1">Membrane</location>
        <topology evidence="1">Multi-pass membrane protein</topology>
    </subcellularLocation>
</comment>
<name>A0AA91Q4M2_CLALS</name>
<keyword evidence="2 8" id="KW-0813">Transport</keyword>
<evidence type="ECO:0000256" key="4">
    <source>
        <dbReference type="ARBA" id="ARBA00022927"/>
    </source>
</evidence>
<feature type="transmembrane region" description="Helical" evidence="8">
    <location>
        <begin position="137"/>
        <end position="157"/>
    </location>
</feature>
<dbReference type="Proteomes" id="UP000195602">
    <property type="component" value="Unassembled WGS sequence"/>
</dbReference>
<evidence type="ECO:0000256" key="3">
    <source>
        <dbReference type="ARBA" id="ARBA00022692"/>
    </source>
</evidence>
<gene>
    <name evidence="9" type="ORF">A9F13_01g06380</name>
</gene>
<evidence type="ECO:0000256" key="8">
    <source>
        <dbReference type="RuleBase" id="RU363111"/>
    </source>
</evidence>
<feature type="transmembrane region" description="Helical" evidence="8">
    <location>
        <begin position="189"/>
        <end position="207"/>
    </location>
</feature>
<comment type="function">
    <text evidence="8">Nonessential protein required for the fusion of transport vesicles derived from the endocytic pathway with the Golgi complex.</text>
</comment>
<evidence type="ECO:0000313" key="9">
    <source>
        <dbReference type="EMBL" id="OVF11168.1"/>
    </source>
</evidence>
<keyword evidence="6 8" id="KW-0472">Membrane</keyword>
<feature type="transmembrane region" description="Helical" evidence="8">
    <location>
        <begin position="163"/>
        <end position="182"/>
    </location>
</feature>
<evidence type="ECO:0000256" key="5">
    <source>
        <dbReference type="ARBA" id="ARBA00022989"/>
    </source>
</evidence>
<dbReference type="EMBL" id="LYUB02000001">
    <property type="protein sequence ID" value="OVF11168.1"/>
    <property type="molecule type" value="Genomic_DNA"/>
</dbReference>
<dbReference type="GO" id="GO:0000139">
    <property type="term" value="C:Golgi membrane"/>
    <property type="evidence" value="ECO:0007669"/>
    <property type="project" value="UniProtKB-SubCell"/>
</dbReference>
<comment type="similarity">
    <text evidence="7 8">Belongs to the SFT2 family.</text>
</comment>
<protein>
    <recommendedName>
        <fullName evidence="8">Protein transport protein SFT2</fullName>
    </recommendedName>
</protein>
<accession>A0AA91Q4M2</accession>
<dbReference type="InterPro" id="IPR007305">
    <property type="entry name" value="Vesicle_transpt_Got1/SFT2"/>
</dbReference>
<dbReference type="Pfam" id="PF04178">
    <property type="entry name" value="Got1"/>
    <property type="match status" value="1"/>
</dbReference>
<sequence>MSLPESDFRAQFGNWANRNPTQPRTSLPAFAEWGDYVRSGANNLYDALPSYNTSTSASQEPSWFQMSRFERIVGFGCCLGASLLCFALGFFMFPVLALKPTKFAFLWSMGSLLFVVSFGILQGPHAYVKHLMGRERIVFTSVFFGSVLTTMYCAAILKSTLLTIFASVVEMFAILYYIFSYFPFGASTVTWFGSYVIGYIGGIFGSLL</sequence>
<keyword evidence="5 8" id="KW-1133">Transmembrane helix</keyword>
<dbReference type="PANTHER" id="PTHR23137:SF36">
    <property type="entry name" value="VESICLE TRANSPORT PROTEIN SFT2C"/>
    <property type="match status" value="1"/>
</dbReference>
<feature type="transmembrane region" description="Helical" evidence="8">
    <location>
        <begin position="104"/>
        <end position="125"/>
    </location>
</feature>
<evidence type="ECO:0000256" key="7">
    <source>
        <dbReference type="ARBA" id="ARBA00025800"/>
    </source>
</evidence>
<evidence type="ECO:0000256" key="6">
    <source>
        <dbReference type="ARBA" id="ARBA00023136"/>
    </source>
</evidence>
<keyword evidence="3 8" id="KW-0812">Transmembrane</keyword>
<organism evidence="9 10">
    <name type="scientific">Clavispora lusitaniae</name>
    <name type="common">Candida lusitaniae</name>
    <dbReference type="NCBI Taxonomy" id="36911"/>
    <lineage>
        <taxon>Eukaryota</taxon>
        <taxon>Fungi</taxon>
        <taxon>Dikarya</taxon>
        <taxon>Ascomycota</taxon>
        <taxon>Saccharomycotina</taxon>
        <taxon>Pichiomycetes</taxon>
        <taxon>Metschnikowiaceae</taxon>
        <taxon>Clavispora</taxon>
    </lineage>
</organism>
<dbReference type="GO" id="GO:0015031">
    <property type="term" value="P:protein transport"/>
    <property type="evidence" value="ECO:0007669"/>
    <property type="project" value="UniProtKB-KW"/>
</dbReference>
<evidence type="ECO:0000256" key="2">
    <source>
        <dbReference type="ARBA" id="ARBA00022448"/>
    </source>
</evidence>
<dbReference type="KEGG" id="clus:A9F13_01g06380"/>
<dbReference type="InterPro" id="IPR011691">
    <property type="entry name" value="Vesicle_transpt_SFT2"/>
</dbReference>
<reference evidence="9 10" key="1">
    <citation type="submission" date="2017-04" db="EMBL/GenBank/DDBJ databases">
        <title>Draft genome of the yeast Clavispora lusitaniae type strain CBS 6936.</title>
        <authorList>
            <person name="Durrens P."/>
            <person name="Klopp C."/>
            <person name="Biteau N."/>
            <person name="Fitton-Ouhabi V."/>
            <person name="Dementhon K."/>
            <person name="Accoceberry I."/>
            <person name="Sherman D.J."/>
            <person name="Noel T."/>
        </authorList>
    </citation>
    <scope>NUCLEOTIDE SEQUENCE [LARGE SCALE GENOMIC DNA]</scope>
    <source>
        <strain evidence="9 10">CBS 6936</strain>
    </source>
</reference>
<keyword evidence="8" id="KW-0333">Golgi apparatus</keyword>
<comment type="caution">
    <text evidence="9">The sequence shown here is derived from an EMBL/GenBank/DDBJ whole genome shotgun (WGS) entry which is preliminary data.</text>
</comment>
<dbReference type="AlphaFoldDB" id="A0AA91Q4M2"/>
<proteinExistence type="inferred from homology"/>